<feature type="region of interest" description="Disordered" evidence="1">
    <location>
        <begin position="1"/>
        <end position="70"/>
    </location>
</feature>
<dbReference type="EMBL" id="JAINUG010000535">
    <property type="protein sequence ID" value="KAJ8366857.1"/>
    <property type="molecule type" value="Genomic_DNA"/>
</dbReference>
<proteinExistence type="predicted"/>
<accession>A0AAD7R6B5</accession>
<keyword evidence="3" id="KW-1185">Reference proteome</keyword>
<sequence>MLTPFVQRQPNDLLSSEAGRRDLQITRGRQQRKVLRSNWKRSPCSRRRDEPLEGPALVSPNSCSIKTGPVAAGNRMEDRRVMLQHRRNLRPKQQDRKKNLINAVISEVDVEPVKQVQR</sequence>
<dbReference type="Proteomes" id="UP001221898">
    <property type="component" value="Unassembled WGS sequence"/>
</dbReference>
<feature type="compositionally biased region" description="Polar residues" evidence="1">
    <location>
        <begin position="1"/>
        <end position="14"/>
    </location>
</feature>
<evidence type="ECO:0000313" key="3">
    <source>
        <dbReference type="Proteomes" id="UP001221898"/>
    </source>
</evidence>
<organism evidence="2 3">
    <name type="scientific">Aldrovandia affinis</name>
    <dbReference type="NCBI Taxonomy" id="143900"/>
    <lineage>
        <taxon>Eukaryota</taxon>
        <taxon>Metazoa</taxon>
        <taxon>Chordata</taxon>
        <taxon>Craniata</taxon>
        <taxon>Vertebrata</taxon>
        <taxon>Euteleostomi</taxon>
        <taxon>Actinopterygii</taxon>
        <taxon>Neopterygii</taxon>
        <taxon>Teleostei</taxon>
        <taxon>Notacanthiformes</taxon>
        <taxon>Halosauridae</taxon>
        <taxon>Aldrovandia</taxon>
    </lineage>
</organism>
<evidence type="ECO:0000256" key="1">
    <source>
        <dbReference type="SAM" id="MobiDB-lite"/>
    </source>
</evidence>
<name>A0AAD7R6B5_9TELE</name>
<comment type="caution">
    <text evidence="2">The sequence shown here is derived from an EMBL/GenBank/DDBJ whole genome shotgun (WGS) entry which is preliminary data.</text>
</comment>
<feature type="compositionally biased region" description="Basic residues" evidence="1">
    <location>
        <begin position="29"/>
        <end position="45"/>
    </location>
</feature>
<evidence type="ECO:0000313" key="2">
    <source>
        <dbReference type="EMBL" id="KAJ8366857.1"/>
    </source>
</evidence>
<gene>
    <name evidence="2" type="ORF">AAFF_G00338710</name>
</gene>
<reference evidence="2" key="1">
    <citation type="journal article" date="2023" name="Science">
        <title>Genome structures resolve the early diversification of teleost fishes.</title>
        <authorList>
            <person name="Parey E."/>
            <person name="Louis A."/>
            <person name="Montfort J."/>
            <person name="Bouchez O."/>
            <person name="Roques C."/>
            <person name="Iampietro C."/>
            <person name="Lluch J."/>
            <person name="Castinel A."/>
            <person name="Donnadieu C."/>
            <person name="Desvignes T."/>
            <person name="Floi Bucao C."/>
            <person name="Jouanno E."/>
            <person name="Wen M."/>
            <person name="Mejri S."/>
            <person name="Dirks R."/>
            <person name="Jansen H."/>
            <person name="Henkel C."/>
            <person name="Chen W.J."/>
            <person name="Zahm M."/>
            <person name="Cabau C."/>
            <person name="Klopp C."/>
            <person name="Thompson A.W."/>
            <person name="Robinson-Rechavi M."/>
            <person name="Braasch I."/>
            <person name="Lecointre G."/>
            <person name="Bobe J."/>
            <person name="Postlethwait J.H."/>
            <person name="Berthelot C."/>
            <person name="Roest Crollius H."/>
            <person name="Guiguen Y."/>
        </authorList>
    </citation>
    <scope>NUCLEOTIDE SEQUENCE</scope>
    <source>
        <strain evidence="2">NC1722</strain>
    </source>
</reference>
<dbReference type="AlphaFoldDB" id="A0AAD7R6B5"/>
<protein>
    <submittedName>
        <fullName evidence="2">Uncharacterized protein</fullName>
    </submittedName>
</protein>